<proteinExistence type="predicted"/>
<sequence length="378" mass="40953">MVLCRPNSPTTCKDYLLASTNGAFATRWRGILTRLTPDSAAGTTGAWSVTLTGLPTAKLRVAAFATDSTTPKGPSTLLDFAVKAPEDPSFISILWGRANWSAAGGVGCVNRPDNARTLEQNAIDLAALGLPAVAQVVTSRVHETKHLCPDNFALESSWADLARLRASYGWSLTSQSNTYPNLTTLSDAGIIAESTGSLPSFTSRGHDRAWGAFAYPNNKQDARVQKIVLRSFAFGRVYSSEINSRATATTFPYPMRTLSVNGGRCHNAALPCSRMAVTNNRLTTSPHVIAKMLKPGPGKWGVVQFYRIVDGVESTMGMNLAWDCSSPHWEDRWTSQPELYCRETMLQALALRNKSAIAADPAAVALSWGRTPWRNSGR</sequence>
<evidence type="ECO:0000313" key="2">
    <source>
        <dbReference type="Proteomes" id="UP001499938"/>
    </source>
</evidence>
<evidence type="ECO:0000313" key="1">
    <source>
        <dbReference type="EMBL" id="GAA1805711.1"/>
    </source>
</evidence>
<dbReference type="Proteomes" id="UP001499938">
    <property type="component" value="Unassembled WGS sequence"/>
</dbReference>
<dbReference type="EMBL" id="BAAAPO010000050">
    <property type="protein sequence ID" value="GAA1805711.1"/>
    <property type="molecule type" value="Genomic_DNA"/>
</dbReference>
<protein>
    <submittedName>
        <fullName evidence="1">Uncharacterized protein</fullName>
    </submittedName>
</protein>
<organism evidence="1 2">
    <name type="scientific">Nostocoides veronense</name>
    <dbReference type="NCBI Taxonomy" id="330836"/>
    <lineage>
        <taxon>Bacteria</taxon>
        <taxon>Bacillati</taxon>
        <taxon>Actinomycetota</taxon>
        <taxon>Actinomycetes</taxon>
        <taxon>Micrococcales</taxon>
        <taxon>Intrasporangiaceae</taxon>
        <taxon>Nostocoides</taxon>
    </lineage>
</organism>
<comment type="caution">
    <text evidence="1">The sequence shown here is derived from an EMBL/GenBank/DDBJ whole genome shotgun (WGS) entry which is preliminary data.</text>
</comment>
<gene>
    <name evidence="1" type="ORF">GCM10009811_31540</name>
</gene>
<keyword evidence="2" id="KW-1185">Reference proteome</keyword>
<accession>A0ABP4YEE8</accession>
<reference evidence="2" key="1">
    <citation type="journal article" date="2019" name="Int. J. Syst. Evol. Microbiol.">
        <title>The Global Catalogue of Microorganisms (GCM) 10K type strain sequencing project: providing services to taxonomists for standard genome sequencing and annotation.</title>
        <authorList>
            <consortium name="The Broad Institute Genomics Platform"/>
            <consortium name="The Broad Institute Genome Sequencing Center for Infectious Disease"/>
            <person name="Wu L."/>
            <person name="Ma J."/>
        </authorList>
    </citation>
    <scope>NUCLEOTIDE SEQUENCE [LARGE SCALE GENOMIC DNA]</scope>
    <source>
        <strain evidence="2">JCM 15592</strain>
    </source>
</reference>
<dbReference type="Gene3D" id="3.20.20.370">
    <property type="entry name" value="Glycoside hydrolase/deacetylase"/>
    <property type="match status" value="1"/>
</dbReference>
<name>A0ABP4YEE8_9MICO</name>